<evidence type="ECO:0000256" key="2">
    <source>
        <dbReference type="SAM" id="MobiDB-lite"/>
    </source>
</evidence>
<keyword evidence="1" id="KW-0175">Coiled coil</keyword>
<accession>A0A6L2P6V4</accession>
<evidence type="ECO:0000259" key="3">
    <source>
        <dbReference type="Pfam" id="PF07727"/>
    </source>
</evidence>
<protein>
    <submittedName>
        <fullName evidence="4">Retrovirus-related Pol polyprotein from transposon TNT 1-94</fullName>
    </submittedName>
</protein>
<proteinExistence type="predicted"/>
<dbReference type="AlphaFoldDB" id="A0A6L2P6V4"/>
<name>A0A6L2P6V4_TANCI</name>
<sequence>MTLTFADTHNMVAYLNKSDASEGFNQVIDFLNGSYIEYALTVNPTIYVSCIKQFWKTVAVKSSNDVTRLQALFDKKKVVVTEAVIRDALHMDDAEGVDCLPNEEIFTELARMGYEKSSKKLTFYKAFFSIQWKFLIHTILQSMSAKRTSWNEFSSAMASAMIFLFIAKPQGADFPMSLLQEALDACATLARRVEHLEHDKVAQDLEIIKLKTRVKKLERANKVKTLNLKRLRMVGTSQRVDTSDDTDIEDVSNQGRMIDELDKDEGTVLMNEKEETEEVKDNFGDAQVEGRQADIYQIDMDHAAKVLISTAAIAPAAISEIVSIAIVVPIEESSAKTPTKTKSKDKGKGIMVEEPKPMKKKQQVELDEAYVRKLHEELNQDIDWEVAIDHVKHKAKEDPFIQRYQYKWMSYYDIRPIFEAKFNENMEFLLKSKEQIEEEANIAIESINETPAQKAAKRRRLNEEAKDVKELKQHLEIVPNEDNNVYTKATPLARKVPVMDYQIVHFNNKPHYKIIRADGTHQLYVSFITLLKNFDREDLELLWSLVKERFSTSKPNNFSDDYLLTMLRAMFGKPDGQDQIWKNQRSIHGQVMVKSWKLLQSCGVYIITFITTQIILLVERRYHCQGIDNTKTRRPQPRSNIKNDRVSFASKSGCNKNKGIAVEEHHRNLLLSKNKKHMSSACNNVKFDSQNVQSKVVCAMCELDLLFKAMYDDNIGGQPSAAQRSILAAQAHQDCQTSTTSTSIADTDLTPTNLSSQATNFPNTSQDVNGLNLQQQHAQQQGNQASLQSKTVPDNVLNAMFDANSFVNPFSTSSTSATESSSSPYMDPLNMHTMEAIKIFLAYAAHKSFTVFQMDMKTTFLHGLLKEDVYECQPEGFINADHPSHVYKLKKVLYGSKQAPRVYVDDIIFGSTHPRPDIAYAICLCARYQAKRTEKHLKEVKRIFDADYARCKDTFKSTSSGAQFLGESRLAGPQRNKITMMYFVLECWTGLQDMAMADFESQ</sequence>
<organism evidence="4">
    <name type="scientific">Tanacetum cinerariifolium</name>
    <name type="common">Dalmatian daisy</name>
    <name type="synonym">Chrysanthemum cinerariifolium</name>
    <dbReference type="NCBI Taxonomy" id="118510"/>
    <lineage>
        <taxon>Eukaryota</taxon>
        <taxon>Viridiplantae</taxon>
        <taxon>Streptophyta</taxon>
        <taxon>Embryophyta</taxon>
        <taxon>Tracheophyta</taxon>
        <taxon>Spermatophyta</taxon>
        <taxon>Magnoliopsida</taxon>
        <taxon>eudicotyledons</taxon>
        <taxon>Gunneridae</taxon>
        <taxon>Pentapetalae</taxon>
        <taxon>asterids</taxon>
        <taxon>campanulids</taxon>
        <taxon>Asterales</taxon>
        <taxon>Asteraceae</taxon>
        <taxon>Asteroideae</taxon>
        <taxon>Anthemideae</taxon>
        <taxon>Anthemidinae</taxon>
        <taxon>Tanacetum</taxon>
    </lineage>
</organism>
<dbReference type="Pfam" id="PF07727">
    <property type="entry name" value="RVT_2"/>
    <property type="match status" value="1"/>
</dbReference>
<dbReference type="InterPro" id="IPR013103">
    <property type="entry name" value="RVT_2"/>
</dbReference>
<feature type="coiled-coil region" evidence="1">
    <location>
        <begin position="419"/>
        <end position="478"/>
    </location>
</feature>
<feature type="compositionally biased region" description="Polar residues" evidence="2">
    <location>
        <begin position="749"/>
        <end position="768"/>
    </location>
</feature>
<dbReference type="EMBL" id="BKCJ010010892">
    <property type="protein sequence ID" value="GEU93607.1"/>
    <property type="molecule type" value="Genomic_DNA"/>
</dbReference>
<evidence type="ECO:0000256" key="1">
    <source>
        <dbReference type="SAM" id="Coils"/>
    </source>
</evidence>
<comment type="caution">
    <text evidence="4">The sequence shown here is derived from an EMBL/GenBank/DDBJ whole genome shotgun (WGS) entry which is preliminary data.</text>
</comment>
<gene>
    <name evidence="4" type="ORF">Tci_065585</name>
</gene>
<feature type="region of interest" description="Disordered" evidence="2">
    <location>
        <begin position="739"/>
        <end position="768"/>
    </location>
</feature>
<feature type="domain" description="Reverse transcriptase Ty1/copia-type" evidence="3">
    <location>
        <begin position="833"/>
        <end position="905"/>
    </location>
</feature>
<reference evidence="4" key="1">
    <citation type="journal article" date="2019" name="Sci. Rep.">
        <title>Draft genome of Tanacetum cinerariifolium, the natural source of mosquito coil.</title>
        <authorList>
            <person name="Yamashiro T."/>
            <person name="Shiraishi A."/>
            <person name="Satake H."/>
            <person name="Nakayama K."/>
        </authorList>
    </citation>
    <scope>NUCLEOTIDE SEQUENCE</scope>
</reference>
<evidence type="ECO:0000313" key="4">
    <source>
        <dbReference type="EMBL" id="GEU93607.1"/>
    </source>
</evidence>